<organism evidence="3 4">
    <name type="scientific">Lutimaribacter saemankumensis</name>
    <dbReference type="NCBI Taxonomy" id="490829"/>
    <lineage>
        <taxon>Bacteria</taxon>
        <taxon>Pseudomonadati</taxon>
        <taxon>Pseudomonadota</taxon>
        <taxon>Alphaproteobacteria</taxon>
        <taxon>Rhodobacterales</taxon>
        <taxon>Roseobacteraceae</taxon>
        <taxon>Lutimaribacter</taxon>
    </lineage>
</organism>
<dbReference type="PANTHER" id="PTHR11895:SF7">
    <property type="entry name" value="GLUTAMYL-TRNA(GLN) AMIDOTRANSFERASE SUBUNIT A, MITOCHONDRIAL"/>
    <property type="match status" value="1"/>
</dbReference>
<evidence type="ECO:0000313" key="4">
    <source>
        <dbReference type="Proteomes" id="UP000199340"/>
    </source>
</evidence>
<evidence type="ECO:0000313" key="3">
    <source>
        <dbReference type="EMBL" id="SDH95586.1"/>
    </source>
</evidence>
<dbReference type="Gene3D" id="3.90.1300.10">
    <property type="entry name" value="Amidase signature (AS) domain"/>
    <property type="match status" value="1"/>
</dbReference>
<dbReference type="InterPro" id="IPR000120">
    <property type="entry name" value="Amidase"/>
</dbReference>
<dbReference type="InterPro" id="IPR020556">
    <property type="entry name" value="Amidase_CS"/>
</dbReference>
<dbReference type="NCBIfam" id="NF005687">
    <property type="entry name" value="PRK07487.1"/>
    <property type="match status" value="1"/>
</dbReference>
<dbReference type="PANTHER" id="PTHR11895">
    <property type="entry name" value="TRANSAMIDASE"/>
    <property type="match status" value="1"/>
</dbReference>
<evidence type="ECO:0000259" key="2">
    <source>
        <dbReference type="Pfam" id="PF01425"/>
    </source>
</evidence>
<dbReference type="EMBL" id="FNEB01000001">
    <property type="protein sequence ID" value="SDH95586.1"/>
    <property type="molecule type" value="Genomic_DNA"/>
</dbReference>
<dbReference type="AlphaFoldDB" id="A0A1G8GMP6"/>
<dbReference type="GO" id="GO:0003824">
    <property type="term" value="F:catalytic activity"/>
    <property type="evidence" value="ECO:0007669"/>
    <property type="project" value="InterPro"/>
</dbReference>
<dbReference type="RefSeq" id="WP_090025499.1">
    <property type="nucleotide sequence ID" value="NZ_FNEB01000001.1"/>
</dbReference>
<reference evidence="3 4" key="1">
    <citation type="submission" date="2016-10" db="EMBL/GenBank/DDBJ databases">
        <authorList>
            <person name="de Groot N.N."/>
        </authorList>
    </citation>
    <scope>NUCLEOTIDE SEQUENCE [LARGE SCALE GENOMIC DNA]</scope>
    <source>
        <strain evidence="3 4">DSM 28010</strain>
    </source>
</reference>
<sequence length="465" mass="48950">MTLDPLSLSARNLANHIARGTLSPVDVTRATLDRVAALNPQINAIVQDCGDEAMEAAEALDKRIKAGGRVGKLAGVPVTIKVITDQAGHATTNGTKLAADLVADEDSPFVARMRAEDALIIGRTNTPAFSYRWFTSNAQHGTTLNPRNADLTPGGSSGGAGAATAAGLGHIAHGTDIAGSIRYPAYACGVQGLRPSVGRVPSYNMTGGARPIGPQLMAVSGPLALRVDDLRLALEVMSGEEPGDPLSYPVLLTGPDLPRRAALVRRPDGMAVDPRILDDLDRAAAMLRAAGWEVEEPASVPPLTEAKELQIDLWLMDGFAEKAAAAEAEGDPGALALIGRFAARAAEFQPNQLSAALQRRLALMREWRMFLSDYPVVLMPVSGELPFKADEDLTGADALNRIWDAQLSQIALPLLALPGLSVCSGIIDGVPSGVQIVTPPWREDIALMAGEVLEQGFGTPQPWQG</sequence>
<dbReference type="SUPFAM" id="SSF75304">
    <property type="entry name" value="Amidase signature (AS) enzymes"/>
    <property type="match status" value="1"/>
</dbReference>
<name>A0A1G8GMP6_9RHOB</name>
<feature type="domain" description="Amidase" evidence="2">
    <location>
        <begin position="26"/>
        <end position="444"/>
    </location>
</feature>
<dbReference type="Pfam" id="PF01425">
    <property type="entry name" value="Amidase"/>
    <property type="match status" value="1"/>
</dbReference>
<evidence type="ECO:0000256" key="1">
    <source>
        <dbReference type="ARBA" id="ARBA00009199"/>
    </source>
</evidence>
<dbReference type="STRING" id="490829.SAMN05421850_101153"/>
<dbReference type="InterPro" id="IPR023631">
    <property type="entry name" value="Amidase_dom"/>
</dbReference>
<gene>
    <name evidence="3" type="ORF">SAMN05421850_101153</name>
</gene>
<dbReference type="InterPro" id="IPR036928">
    <property type="entry name" value="AS_sf"/>
</dbReference>
<comment type="similarity">
    <text evidence="1">Belongs to the amidase family.</text>
</comment>
<proteinExistence type="inferred from homology"/>
<dbReference type="OrthoDB" id="9777859at2"/>
<dbReference type="PROSITE" id="PS00571">
    <property type="entry name" value="AMIDASES"/>
    <property type="match status" value="1"/>
</dbReference>
<protein>
    <submittedName>
        <fullName evidence="3">Amidase</fullName>
    </submittedName>
</protein>
<dbReference type="Proteomes" id="UP000199340">
    <property type="component" value="Unassembled WGS sequence"/>
</dbReference>
<keyword evidence="4" id="KW-1185">Reference proteome</keyword>
<accession>A0A1G8GMP6</accession>